<sequence>MRTFAFVEGLPVIEMEQGTECGRVIDILISNNRITGLLINMRGWFNRHRFLLLEHVSSIGDHAIMIRTNEVLKTCQPGKIGDTPLAIGRCKLKGMELFSQSGAMLGLIEDVYFSVEMGTIVGYKVTDGLLADLTTGQKMYRCQHLVVGKERAILSN</sequence>
<dbReference type="EMBL" id="JBCITK010000001">
    <property type="protein sequence ID" value="MEN0643005.1"/>
    <property type="molecule type" value="Genomic_DNA"/>
</dbReference>
<reference evidence="2 3" key="1">
    <citation type="submission" date="2024-03" db="EMBL/GenBank/DDBJ databases">
        <title>Bacilli Hybrid Assemblies.</title>
        <authorList>
            <person name="Kovac J."/>
        </authorList>
    </citation>
    <scope>NUCLEOTIDE SEQUENCE [LARGE SCALE GENOMIC DNA]</scope>
    <source>
        <strain evidence="2 3">FSL R7-0666</strain>
    </source>
</reference>
<feature type="domain" description="PRC-barrel" evidence="1">
    <location>
        <begin position="8"/>
        <end position="70"/>
    </location>
</feature>
<gene>
    <name evidence="2" type="ORF">MKY91_07590</name>
</gene>
<accession>A0ABU9VH89</accession>
<evidence type="ECO:0000259" key="1">
    <source>
        <dbReference type="Pfam" id="PF05239"/>
    </source>
</evidence>
<dbReference type="RefSeq" id="WP_343130026.1">
    <property type="nucleotide sequence ID" value="NZ_JBCITK010000001.1"/>
</dbReference>
<organism evidence="2 3">
    <name type="scientific">Alkalicoccobacillus gibsonii</name>
    <dbReference type="NCBI Taxonomy" id="79881"/>
    <lineage>
        <taxon>Bacteria</taxon>
        <taxon>Bacillati</taxon>
        <taxon>Bacillota</taxon>
        <taxon>Bacilli</taxon>
        <taxon>Bacillales</taxon>
        <taxon>Bacillaceae</taxon>
        <taxon>Alkalicoccobacillus</taxon>
    </lineage>
</organism>
<name>A0ABU9VH89_9BACI</name>
<dbReference type="Gene3D" id="2.30.30.240">
    <property type="entry name" value="PRC-barrel domain"/>
    <property type="match status" value="1"/>
</dbReference>
<proteinExistence type="predicted"/>
<dbReference type="InterPro" id="IPR027275">
    <property type="entry name" value="PRC-brl_dom"/>
</dbReference>
<comment type="caution">
    <text evidence="2">The sequence shown here is derived from an EMBL/GenBank/DDBJ whole genome shotgun (WGS) entry which is preliminary data.</text>
</comment>
<protein>
    <submittedName>
        <fullName evidence="2">PRC-barrel domain-containing protein</fullName>
    </submittedName>
</protein>
<keyword evidence="3" id="KW-1185">Reference proteome</keyword>
<evidence type="ECO:0000313" key="3">
    <source>
        <dbReference type="Proteomes" id="UP001418796"/>
    </source>
</evidence>
<dbReference type="InterPro" id="IPR011033">
    <property type="entry name" value="PRC_barrel-like_sf"/>
</dbReference>
<evidence type="ECO:0000313" key="2">
    <source>
        <dbReference type="EMBL" id="MEN0643005.1"/>
    </source>
</evidence>
<dbReference type="Proteomes" id="UP001418796">
    <property type="component" value="Unassembled WGS sequence"/>
</dbReference>
<dbReference type="SUPFAM" id="SSF50346">
    <property type="entry name" value="PRC-barrel domain"/>
    <property type="match status" value="2"/>
</dbReference>
<dbReference type="Pfam" id="PF05239">
    <property type="entry name" value="PRC"/>
    <property type="match status" value="1"/>
</dbReference>